<proteinExistence type="predicted"/>
<dbReference type="AlphaFoldDB" id="Q0B2F7"/>
<dbReference type="Proteomes" id="UP000000662">
    <property type="component" value="Chromosome 3"/>
</dbReference>
<sequence length="99" mass="10281">MTSRLSGSSARPRVLALFATHVSTADTPDGISTIAPDANLTLHNVNLPVFASSANRVVVNGEATRNARPGNGLDCSNAFVDFPGIDQSNPFGSTWAPSL</sequence>
<keyword evidence="2" id="KW-1185">Reference proteome</keyword>
<evidence type="ECO:0000313" key="1">
    <source>
        <dbReference type="EMBL" id="ABI91666.1"/>
    </source>
</evidence>
<reference evidence="1" key="1">
    <citation type="submission" date="2006-08" db="EMBL/GenBank/DDBJ databases">
        <title>Complete sequence of Chromosome 3 of Burkholderia cepacia AMMD.</title>
        <authorList>
            <consortium name="US DOE Joint Genome Institute"/>
            <person name="Copeland A."/>
            <person name="Lucas S."/>
            <person name="Lapidus A."/>
            <person name="Barry K."/>
            <person name="Detter J.C."/>
            <person name="Glavina del Rio T."/>
            <person name="Hammon N."/>
            <person name="Israni S."/>
            <person name="Pitluck S."/>
            <person name="Bruce D."/>
            <person name="Chain P."/>
            <person name="Malfatti S."/>
            <person name="Shin M."/>
            <person name="Vergez L."/>
            <person name="Schmutz J."/>
            <person name="Larimer F."/>
            <person name="Land M."/>
            <person name="Hauser L."/>
            <person name="Kyrpides N."/>
            <person name="Kim E."/>
            <person name="Parke J."/>
            <person name="Coenye T."/>
            <person name="Konstantinidis K."/>
            <person name="Ramette A."/>
            <person name="Tiedje J."/>
            <person name="Richardson P."/>
        </authorList>
    </citation>
    <scope>NUCLEOTIDE SEQUENCE</scope>
    <source>
        <strain evidence="1">AMMD</strain>
    </source>
</reference>
<gene>
    <name evidence="1" type="ordered locus">Bamb_6122</name>
</gene>
<dbReference type="KEGG" id="bam:Bamb_6122"/>
<name>Q0B2F7_BURCM</name>
<organism evidence="1 2">
    <name type="scientific">Burkholderia ambifaria (strain ATCC BAA-244 / DSM 16087 / CCUG 44356 / LMG 19182 / AMMD)</name>
    <name type="common">Burkholderia cepacia (strain AMMD)</name>
    <dbReference type="NCBI Taxonomy" id="339670"/>
    <lineage>
        <taxon>Bacteria</taxon>
        <taxon>Pseudomonadati</taxon>
        <taxon>Pseudomonadota</taxon>
        <taxon>Betaproteobacteria</taxon>
        <taxon>Burkholderiales</taxon>
        <taxon>Burkholderiaceae</taxon>
        <taxon>Burkholderia</taxon>
        <taxon>Burkholderia cepacia complex</taxon>
    </lineage>
</organism>
<accession>Q0B2F7</accession>
<dbReference type="PATRIC" id="fig|339670.21.peg.7097"/>
<dbReference type="EMBL" id="CP000442">
    <property type="protein sequence ID" value="ABI91666.1"/>
    <property type="molecule type" value="Genomic_DNA"/>
</dbReference>
<evidence type="ECO:0000313" key="2">
    <source>
        <dbReference type="Proteomes" id="UP000000662"/>
    </source>
</evidence>
<protein>
    <submittedName>
        <fullName evidence="1">Uncharacterized protein</fullName>
    </submittedName>
</protein>